<proteinExistence type="predicted"/>
<dbReference type="SUPFAM" id="SSF53955">
    <property type="entry name" value="Lysozyme-like"/>
    <property type="match status" value="1"/>
</dbReference>
<dbReference type="InterPro" id="IPR023346">
    <property type="entry name" value="Lysozyme-like_dom_sf"/>
</dbReference>
<accession>A0ABT0Q615</accession>
<feature type="domain" description="Transglycosylase SLT" evidence="2">
    <location>
        <begin position="7"/>
        <end position="191"/>
    </location>
</feature>
<sequence>MSRYLSALMLALLLASCGGGSSTPPRNLDNACSIAKQRPEYMKAFRKTERKWGVPVHVQMATIYQESRYKSNARTPHKYALGVIPMGRQSSAFGYSQALDGTWDEYKRETRKRSAKRNRMRDASDFIGWYMNKSLSRNGIPLHDTRNQYLAYHEGHTGFARGSYNSKSWLLRVANKVDARGEMYRQQLAFCR</sequence>
<reference evidence="3" key="1">
    <citation type="submission" date="2022-05" db="EMBL/GenBank/DDBJ databases">
        <authorList>
            <person name="Park J.-S."/>
        </authorList>
    </citation>
    <scope>NUCLEOTIDE SEQUENCE</scope>
    <source>
        <strain evidence="3">2012CJ41-6</strain>
    </source>
</reference>
<gene>
    <name evidence="3" type="ORF">M3P21_13890</name>
</gene>
<dbReference type="PROSITE" id="PS51257">
    <property type="entry name" value="PROKAR_LIPOPROTEIN"/>
    <property type="match status" value="1"/>
</dbReference>
<dbReference type="Proteomes" id="UP001203880">
    <property type="component" value="Unassembled WGS sequence"/>
</dbReference>
<feature type="chain" id="PRO_5045172324" evidence="1">
    <location>
        <begin position="23"/>
        <end position="192"/>
    </location>
</feature>
<dbReference type="RefSeq" id="WP_249710720.1">
    <property type="nucleotide sequence ID" value="NZ_JAMFMB010000017.1"/>
</dbReference>
<feature type="signal peptide" evidence="1">
    <location>
        <begin position="1"/>
        <end position="22"/>
    </location>
</feature>
<dbReference type="Pfam" id="PF19489">
    <property type="entry name" value="SLT_4"/>
    <property type="match status" value="1"/>
</dbReference>
<keyword evidence="1" id="KW-0732">Signal</keyword>
<evidence type="ECO:0000313" key="3">
    <source>
        <dbReference type="EMBL" id="MCL6284623.1"/>
    </source>
</evidence>
<dbReference type="InterPro" id="IPR045795">
    <property type="entry name" value="SLT_4"/>
</dbReference>
<dbReference type="Gene3D" id="1.10.530.10">
    <property type="match status" value="1"/>
</dbReference>
<dbReference type="EMBL" id="JAMFMB010000017">
    <property type="protein sequence ID" value="MCL6284623.1"/>
    <property type="molecule type" value="Genomic_DNA"/>
</dbReference>
<protein>
    <submittedName>
        <fullName evidence="3">Lytic transglycosylase</fullName>
    </submittedName>
</protein>
<keyword evidence="4" id="KW-1185">Reference proteome</keyword>
<evidence type="ECO:0000313" key="4">
    <source>
        <dbReference type="Proteomes" id="UP001203880"/>
    </source>
</evidence>
<comment type="caution">
    <text evidence="3">The sequence shown here is derived from an EMBL/GenBank/DDBJ whole genome shotgun (WGS) entry which is preliminary data.</text>
</comment>
<evidence type="ECO:0000259" key="2">
    <source>
        <dbReference type="Pfam" id="PF19489"/>
    </source>
</evidence>
<evidence type="ECO:0000256" key="1">
    <source>
        <dbReference type="SAM" id="SignalP"/>
    </source>
</evidence>
<organism evidence="3 4">
    <name type="scientific">Ruegeria spongiae</name>
    <dbReference type="NCBI Taxonomy" id="2942209"/>
    <lineage>
        <taxon>Bacteria</taxon>
        <taxon>Pseudomonadati</taxon>
        <taxon>Pseudomonadota</taxon>
        <taxon>Alphaproteobacteria</taxon>
        <taxon>Rhodobacterales</taxon>
        <taxon>Roseobacteraceae</taxon>
        <taxon>Ruegeria</taxon>
    </lineage>
</organism>
<name>A0ABT0Q615_9RHOB</name>